<proteinExistence type="inferred from homology"/>
<feature type="transmembrane region" description="Helical" evidence="4">
    <location>
        <begin position="137"/>
        <end position="160"/>
    </location>
</feature>
<keyword evidence="4" id="KW-1133">Transmembrane helix</keyword>
<organism evidence="6 7">
    <name type="scientific">Neohortaea acidophila</name>
    <dbReference type="NCBI Taxonomy" id="245834"/>
    <lineage>
        <taxon>Eukaryota</taxon>
        <taxon>Fungi</taxon>
        <taxon>Dikarya</taxon>
        <taxon>Ascomycota</taxon>
        <taxon>Pezizomycotina</taxon>
        <taxon>Dothideomycetes</taxon>
        <taxon>Dothideomycetidae</taxon>
        <taxon>Mycosphaerellales</taxon>
        <taxon>Teratosphaeriaceae</taxon>
        <taxon>Neohortaea</taxon>
    </lineage>
</organism>
<gene>
    <name evidence="6" type="ORF">BDY17DRAFT_300468</name>
</gene>
<dbReference type="PROSITE" id="PS50850">
    <property type="entry name" value="MFS"/>
    <property type="match status" value="1"/>
</dbReference>
<name>A0A6A6PQ06_9PEZI</name>
<dbReference type="Proteomes" id="UP000799767">
    <property type="component" value="Unassembled WGS sequence"/>
</dbReference>
<keyword evidence="4" id="KW-0812">Transmembrane</keyword>
<accession>A0A6A6PQ06</accession>
<feature type="transmembrane region" description="Helical" evidence="4">
    <location>
        <begin position="108"/>
        <end position="130"/>
    </location>
</feature>
<dbReference type="SUPFAM" id="SSF103473">
    <property type="entry name" value="MFS general substrate transporter"/>
    <property type="match status" value="1"/>
</dbReference>
<dbReference type="InterPro" id="IPR050327">
    <property type="entry name" value="Proton-linked_MCT"/>
</dbReference>
<dbReference type="AlphaFoldDB" id="A0A6A6PQ06"/>
<feature type="compositionally biased region" description="Basic and acidic residues" evidence="3">
    <location>
        <begin position="20"/>
        <end position="29"/>
    </location>
</feature>
<dbReference type="InterPro" id="IPR011701">
    <property type="entry name" value="MFS"/>
</dbReference>
<dbReference type="PANTHER" id="PTHR11360:SF177">
    <property type="entry name" value="RIBOFLAVIN TRANSPORTER MCH5"/>
    <property type="match status" value="1"/>
</dbReference>
<comment type="similarity">
    <text evidence="2">Belongs to the major facilitator superfamily. Monocarboxylate porter (TC 2.A.1.13) family.</text>
</comment>
<evidence type="ECO:0000256" key="3">
    <source>
        <dbReference type="SAM" id="MobiDB-lite"/>
    </source>
</evidence>
<comment type="subcellular location">
    <subcellularLocation>
        <location evidence="1">Membrane</location>
        <topology evidence="1">Multi-pass membrane protein</topology>
    </subcellularLocation>
</comment>
<dbReference type="EMBL" id="MU001637">
    <property type="protein sequence ID" value="KAF2482200.1"/>
    <property type="molecule type" value="Genomic_DNA"/>
</dbReference>
<feature type="domain" description="Major facilitator superfamily (MFS) profile" evidence="5">
    <location>
        <begin position="69"/>
        <end position="471"/>
    </location>
</feature>
<evidence type="ECO:0000313" key="6">
    <source>
        <dbReference type="EMBL" id="KAF2482200.1"/>
    </source>
</evidence>
<feature type="transmembrane region" description="Helical" evidence="4">
    <location>
        <begin position="166"/>
        <end position="189"/>
    </location>
</feature>
<dbReference type="OrthoDB" id="410267at2759"/>
<evidence type="ECO:0000256" key="2">
    <source>
        <dbReference type="ARBA" id="ARBA00006727"/>
    </source>
</evidence>
<evidence type="ECO:0000256" key="4">
    <source>
        <dbReference type="SAM" id="Phobius"/>
    </source>
</evidence>
<evidence type="ECO:0000256" key="1">
    <source>
        <dbReference type="ARBA" id="ARBA00004141"/>
    </source>
</evidence>
<dbReference type="InterPro" id="IPR020846">
    <property type="entry name" value="MFS_dom"/>
</dbReference>
<keyword evidence="4" id="KW-0472">Membrane</keyword>
<dbReference type="PANTHER" id="PTHR11360">
    <property type="entry name" value="MONOCARBOXYLATE TRANSPORTER"/>
    <property type="match status" value="1"/>
</dbReference>
<feature type="transmembrane region" description="Helical" evidence="4">
    <location>
        <begin position="67"/>
        <end position="88"/>
    </location>
</feature>
<feature type="region of interest" description="Disordered" evidence="3">
    <location>
        <begin position="1"/>
        <end position="29"/>
    </location>
</feature>
<feature type="transmembrane region" description="Helical" evidence="4">
    <location>
        <begin position="307"/>
        <end position="325"/>
    </location>
</feature>
<protein>
    <submittedName>
        <fullName evidence="6">Monocarboxylate transporter</fullName>
    </submittedName>
</protein>
<feature type="transmembrane region" description="Helical" evidence="4">
    <location>
        <begin position="337"/>
        <end position="358"/>
    </location>
</feature>
<dbReference type="GO" id="GO:0016020">
    <property type="term" value="C:membrane"/>
    <property type="evidence" value="ECO:0007669"/>
    <property type="project" value="UniProtKB-SubCell"/>
</dbReference>
<dbReference type="RefSeq" id="XP_033588770.1">
    <property type="nucleotide sequence ID" value="XM_033734063.1"/>
</dbReference>
<feature type="transmembrane region" description="Helical" evidence="4">
    <location>
        <begin position="196"/>
        <end position="218"/>
    </location>
</feature>
<sequence>MVTRRDSSNVNGDDLCSGMPHEEKPSAVTRIGEKTCESNNPTSLPVEASAETADGSDYVYPEGGREAWLTVFGAWCAMVGGLGLLNTIGPLQTYVSRHQLRDYPQSTVAWIFSIYPFVLFFCSIQIGPLFDAYGPKWLTFAGSVCVFVALMLLGSCTQYWHFVLDFSILCGIGGSLLLTPGIAAVGHFFNRRRGWATGIAMTGPCTGGVIFPLIFRATYPKWGFFWATKILGFVMLILFIFATIFLRSRYPRQKVTIRNILPDLRIFLDGTGCLALCTAGIFFMELSIFVPYAYLTSFGISQGISQSFSYDVIAILNAASIPGRFIPGLLADKWGRYNTMIATLLLCVIVNLCVWLPGSTIANLSAASTVALVVVFAVLFGFASGSNLGLVGPCVGQLCETKDYGRYFATSYTLVSFATLVGIPIAGNLIETTKGMYWGLIVFTSLGYAASAVCFTIVRWIKVGRGVKAFF</sequence>
<dbReference type="GO" id="GO:0022857">
    <property type="term" value="F:transmembrane transporter activity"/>
    <property type="evidence" value="ECO:0007669"/>
    <property type="project" value="InterPro"/>
</dbReference>
<feature type="transmembrane region" description="Helical" evidence="4">
    <location>
        <begin position="370"/>
        <end position="395"/>
    </location>
</feature>
<keyword evidence="7" id="KW-1185">Reference proteome</keyword>
<dbReference type="Gene3D" id="1.20.1250.20">
    <property type="entry name" value="MFS general substrate transporter like domains"/>
    <property type="match status" value="2"/>
</dbReference>
<evidence type="ECO:0000313" key="7">
    <source>
        <dbReference type="Proteomes" id="UP000799767"/>
    </source>
</evidence>
<feature type="transmembrane region" description="Helical" evidence="4">
    <location>
        <begin position="407"/>
        <end position="430"/>
    </location>
</feature>
<reference evidence="6" key="1">
    <citation type="journal article" date="2020" name="Stud. Mycol.">
        <title>101 Dothideomycetes genomes: a test case for predicting lifestyles and emergence of pathogens.</title>
        <authorList>
            <person name="Haridas S."/>
            <person name="Albert R."/>
            <person name="Binder M."/>
            <person name="Bloem J."/>
            <person name="Labutti K."/>
            <person name="Salamov A."/>
            <person name="Andreopoulos B."/>
            <person name="Baker S."/>
            <person name="Barry K."/>
            <person name="Bills G."/>
            <person name="Bluhm B."/>
            <person name="Cannon C."/>
            <person name="Castanera R."/>
            <person name="Culley D."/>
            <person name="Daum C."/>
            <person name="Ezra D."/>
            <person name="Gonzalez J."/>
            <person name="Henrissat B."/>
            <person name="Kuo A."/>
            <person name="Liang C."/>
            <person name="Lipzen A."/>
            <person name="Lutzoni F."/>
            <person name="Magnuson J."/>
            <person name="Mondo S."/>
            <person name="Nolan M."/>
            <person name="Ohm R."/>
            <person name="Pangilinan J."/>
            <person name="Park H.-J."/>
            <person name="Ramirez L."/>
            <person name="Alfaro M."/>
            <person name="Sun H."/>
            <person name="Tritt A."/>
            <person name="Yoshinaga Y."/>
            <person name="Zwiers L.-H."/>
            <person name="Turgeon B."/>
            <person name="Goodwin S."/>
            <person name="Spatafora J."/>
            <person name="Crous P."/>
            <person name="Grigoriev I."/>
        </authorList>
    </citation>
    <scope>NUCLEOTIDE SEQUENCE</scope>
    <source>
        <strain evidence="6">CBS 113389</strain>
    </source>
</reference>
<feature type="transmembrane region" description="Helical" evidence="4">
    <location>
        <begin position="436"/>
        <end position="458"/>
    </location>
</feature>
<dbReference type="InterPro" id="IPR036259">
    <property type="entry name" value="MFS_trans_sf"/>
</dbReference>
<dbReference type="GeneID" id="54475065"/>
<dbReference type="Pfam" id="PF07690">
    <property type="entry name" value="MFS_1"/>
    <property type="match status" value="1"/>
</dbReference>
<evidence type="ECO:0000259" key="5">
    <source>
        <dbReference type="PROSITE" id="PS50850"/>
    </source>
</evidence>
<feature type="transmembrane region" description="Helical" evidence="4">
    <location>
        <begin position="266"/>
        <end position="295"/>
    </location>
</feature>
<feature type="transmembrane region" description="Helical" evidence="4">
    <location>
        <begin position="224"/>
        <end position="246"/>
    </location>
</feature>